<dbReference type="InterPro" id="IPR001965">
    <property type="entry name" value="Znf_PHD"/>
</dbReference>
<organism evidence="6 7">
    <name type="scientific">Sistotremastrum suecicum HHB10207 ss-3</name>
    <dbReference type="NCBI Taxonomy" id="1314776"/>
    <lineage>
        <taxon>Eukaryota</taxon>
        <taxon>Fungi</taxon>
        <taxon>Dikarya</taxon>
        <taxon>Basidiomycota</taxon>
        <taxon>Agaricomycotina</taxon>
        <taxon>Agaricomycetes</taxon>
        <taxon>Sistotremastrales</taxon>
        <taxon>Sistotremastraceae</taxon>
        <taxon>Sistotremastrum</taxon>
    </lineage>
</organism>
<name>A0A166H4N8_9AGAM</name>
<keyword evidence="1" id="KW-0479">Metal-binding</keyword>
<evidence type="ECO:0000313" key="7">
    <source>
        <dbReference type="Proteomes" id="UP000076798"/>
    </source>
</evidence>
<dbReference type="OrthoDB" id="3241874at2759"/>
<evidence type="ECO:0000256" key="3">
    <source>
        <dbReference type="ARBA" id="ARBA00022833"/>
    </source>
</evidence>
<evidence type="ECO:0000259" key="5">
    <source>
        <dbReference type="SMART" id="SM00249"/>
    </source>
</evidence>
<dbReference type="Proteomes" id="UP000076798">
    <property type="component" value="Unassembled WGS sequence"/>
</dbReference>
<keyword evidence="3" id="KW-0862">Zinc</keyword>
<feature type="domain" description="Zinc finger PHD-type" evidence="5">
    <location>
        <begin position="367"/>
        <end position="416"/>
    </location>
</feature>
<feature type="region of interest" description="Disordered" evidence="4">
    <location>
        <begin position="333"/>
        <end position="361"/>
    </location>
</feature>
<protein>
    <recommendedName>
        <fullName evidence="5">Zinc finger PHD-type domain-containing protein</fullName>
    </recommendedName>
</protein>
<dbReference type="AlphaFoldDB" id="A0A166H4N8"/>
<dbReference type="SMART" id="SM00249">
    <property type="entry name" value="PHD"/>
    <property type="match status" value="1"/>
</dbReference>
<evidence type="ECO:0000313" key="6">
    <source>
        <dbReference type="EMBL" id="KZT42334.1"/>
    </source>
</evidence>
<dbReference type="STRING" id="1314776.A0A166H4N8"/>
<keyword evidence="2" id="KW-0863">Zinc-finger</keyword>
<evidence type="ECO:0000256" key="1">
    <source>
        <dbReference type="ARBA" id="ARBA00022723"/>
    </source>
</evidence>
<dbReference type="InterPro" id="IPR011011">
    <property type="entry name" value="Znf_FYVE_PHD"/>
</dbReference>
<proteinExistence type="predicted"/>
<sequence length="430" mass="47819">AFEIPGSAFEPLDPALKKPRLKSSKSQEHTWLMSTPDLTAISLQLYEKLREDAPRLPKLPVSPTFPYRNEKGLACFVCEDDHDGHPPLAPGRHACRYCPHLDLEPGPKLIEHMAMHFLHDVKCADLKDECGFCGSTEGRCATNLMKSKHTQSKTAIDMDRTRCPNKYKIALASAAKFTPGGPCTNVPIQCRGPGCDQSPCVWKYNMLAHFETVHKNDIISHFHEEIDYRIEQNERNALNKLWDHEKTVKHRHRTAKKQDQLLPVSEAHRAMLTMRTTDLSVTATATATDINGSATSNTPEPNVDALQAPSADANNSINTSSTNLASNSIETVTQPSNHASVPVSTTRASRSQVKKRRIMSEEPEDPNCDYCGLPGNGEQLLGCSGPLCGGWYHLICSGEKAFPRDGEDWWCDDDCRINSGARLHNKRRKT</sequence>
<evidence type="ECO:0000256" key="4">
    <source>
        <dbReference type="SAM" id="MobiDB-lite"/>
    </source>
</evidence>
<evidence type="ECO:0000256" key="2">
    <source>
        <dbReference type="ARBA" id="ARBA00022771"/>
    </source>
</evidence>
<feature type="compositionally biased region" description="Polar residues" evidence="4">
    <location>
        <begin position="333"/>
        <end position="351"/>
    </location>
</feature>
<dbReference type="SUPFAM" id="SSF57903">
    <property type="entry name" value="FYVE/PHD zinc finger"/>
    <property type="match status" value="1"/>
</dbReference>
<reference evidence="6 7" key="1">
    <citation type="journal article" date="2016" name="Mol. Biol. Evol.">
        <title>Comparative Genomics of Early-Diverging Mushroom-Forming Fungi Provides Insights into the Origins of Lignocellulose Decay Capabilities.</title>
        <authorList>
            <person name="Nagy L.G."/>
            <person name="Riley R."/>
            <person name="Tritt A."/>
            <person name="Adam C."/>
            <person name="Daum C."/>
            <person name="Floudas D."/>
            <person name="Sun H."/>
            <person name="Yadav J.S."/>
            <person name="Pangilinan J."/>
            <person name="Larsson K.H."/>
            <person name="Matsuura K."/>
            <person name="Barry K."/>
            <person name="Labutti K."/>
            <person name="Kuo R."/>
            <person name="Ohm R.A."/>
            <person name="Bhattacharya S.S."/>
            <person name="Shirouzu T."/>
            <person name="Yoshinaga Y."/>
            <person name="Martin F.M."/>
            <person name="Grigoriev I.V."/>
            <person name="Hibbett D.S."/>
        </authorList>
    </citation>
    <scope>NUCLEOTIDE SEQUENCE [LARGE SCALE GENOMIC DNA]</scope>
    <source>
        <strain evidence="6 7">HHB10207 ss-3</strain>
    </source>
</reference>
<feature type="non-terminal residue" evidence="6">
    <location>
        <position position="1"/>
    </location>
</feature>
<dbReference type="EMBL" id="KV428014">
    <property type="protein sequence ID" value="KZT42334.1"/>
    <property type="molecule type" value="Genomic_DNA"/>
</dbReference>
<keyword evidence="7" id="KW-1185">Reference proteome</keyword>
<dbReference type="GO" id="GO:0008270">
    <property type="term" value="F:zinc ion binding"/>
    <property type="evidence" value="ECO:0007669"/>
    <property type="project" value="UniProtKB-KW"/>
</dbReference>
<accession>A0A166H4N8</accession>
<dbReference type="Gene3D" id="3.30.40.10">
    <property type="entry name" value="Zinc/RING finger domain, C3HC4 (zinc finger)"/>
    <property type="match status" value="1"/>
</dbReference>
<gene>
    <name evidence="6" type="ORF">SISSUDRAFT_80661</name>
</gene>
<dbReference type="InterPro" id="IPR013083">
    <property type="entry name" value="Znf_RING/FYVE/PHD"/>
</dbReference>